<organism evidence="1 2">
    <name type="scientific">Mortierella alpina</name>
    <name type="common">Oleaginous fungus</name>
    <name type="synonym">Mortierella renispora</name>
    <dbReference type="NCBI Taxonomy" id="64518"/>
    <lineage>
        <taxon>Eukaryota</taxon>
        <taxon>Fungi</taxon>
        <taxon>Fungi incertae sedis</taxon>
        <taxon>Mucoromycota</taxon>
        <taxon>Mortierellomycotina</taxon>
        <taxon>Mortierellomycetes</taxon>
        <taxon>Mortierellales</taxon>
        <taxon>Mortierellaceae</taxon>
        <taxon>Mortierella</taxon>
    </lineage>
</organism>
<evidence type="ECO:0008006" key="3">
    <source>
        <dbReference type="Google" id="ProtNLM"/>
    </source>
</evidence>
<comment type="caution">
    <text evidence="1">The sequence shown here is derived from an EMBL/GenBank/DDBJ whole genome shotgun (WGS) entry which is preliminary data.</text>
</comment>
<name>A0A9P8CX86_MORAP</name>
<accession>A0A9P8CX86</accession>
<dbReference type="AlphaFoldDB" id="A0A9P8CX86"/>
<evidence type="ECO:0000313" key="1">
    <source>
        <dbReference type="EMBL" id="KAG9323017.1"/>
    </source>
</evidence>
<proteinExistence type="predicted"/>
<dbReference type="Proteomes" id="UP000717515">
    <property type="component" value="Unassembled WGS sequence"/>
</dbReference>
<protein>
    <recommendedName>
        <fullName evidence="3">Transposase</fullName>
    </recommendedName>
</protein>
<reference evidence="1" key="1">
    <citation type="submission" date="2021-07" db="EMBL/GenBank/DDBJ databases">
        <title>Draft genome of Mortierella alpina, strain LL118, isolated from an aspen leaf litter sample.</title>
        <authorList>
            <person name="Yang S."/>
            <person name="Vinatzer B.A."/>
        </authorList>
    </citation>
    <scope>NUCLEOTIDE SEQUENCE</scope>
    <source>
        <strain evidence="1">LL118</strain>
    </source>
</reference>
<sequence>MVDVNTLWGCAPDEIKILGIDLGQACVVGASALLPEPLPSTPKRTRVVFHNLAIKQKAVYQPELKHRRWMQEQKAKDLGGAGVGSISDIETALPPRRGENACFTDHIGRREQAKGHLDTFYNGNNRFKKHKWDARRAKEEEYRVMTDRLLKLVGGSIGAQRDETNKVIIGVGLGRFSSNTKLTSLHESFQSYFVQKARSLGYIVVGVNEHYASKKCPKCEEFVGQVEIRGSIAPSAKASCTATSWRAQHLQCYSQPLEGATAA</sequence>
<evidence type="ECO:0000313" key="2">
    <source>
        <dbReference type="Proteomes" id="UP000717515"/>
    </source>
</evidence>
<dbReference type="EMBL" id="JAIFTL010000119">
    <property type="protein sequence ID" value="KAG9323017.1"/>
    <property type="molecule type" value="Genomic_DNA"/>
</dbReference>
<gene>
    <name evidence="1" type="ORF">KVV02_008085</name>
</gene>